<evidence type="ECO:0000256" key="4">
    <source>
        <dbReference type="ARBA" id="ARBA00049402"/>
    </source>
</evidence>
<evidence type="ECO:0000256" key="3">
    <source>
        <dbReference type="ARBA" id="ARBA00048811"/>
    </source>
</evidence>
<comment type="catalytic activity">
    <reaction evidence="3">
        <text>GMP + diphosphate = guanine + 5-phospho-alpha-D-ribose 1-diphosphate</text>
        <dbReference type="Rhea" id="RHEA:25424"/>
        <dbReference type="ChEBI" id="CHEBI:16235"/>
        <dbReference type="ChEBI" id="CHEBI:33019"/>
        <dbReference type="ChEBI" id="CHEBI:58017"/>
        <dbReference type="ChEBI" id="CHEBI:58115"/>
        <dbReference type="EC" id="2.4.2.8"/>
    </reaction>
    <physiologicalReaction direction="right-to-left" evidence="3">
        <dbReference type="Rhea" id="RHEA:25426"/>
    </physiologicalReaction>
</comment>
<evidence type="ECO:0000313" key="6">
    <source>
        <dbReference type="EMBL" id="BAC44371.1"/>
    </source>
</evidence>
<comment type="pathway">
    <text evidence="1">Purine metabolism; GMP biosynthesis via salvage pathway; GMP from guanine: step 1/1.</text>
</comment>
<dbReference type="Pfam" id="PF00156">
    <property type="entry name" value="Pribosyltran"/>
    <property type="match status" value="1"/>
</dbReference>
<dbReference type="HOGENOM" id="CLU_073615_2_0_14"/>
<comment type="catalytic activity">
    <reaction evidence="4">
        <text>IMP + diphosphate = hypoxanthine + 5-phospho-alpha-D-ribose 1-diphosphate</text>
        <dbReference type="Rhea" id="RHEA:17973"/>
        <dbReference type="ChEBI" id="CHEBI:17368"/>
        <dbReference type="ChEBI" id="CHEBI:33019"/>
        <dbReference type="ChEBI" id="CHEBI:58017"/>
        <dbReference type="ChEBI" id="CHEBI:58053"/>
        <dbReference type="EC" id="2.4.2.8"/>
    </reaction>
    <physiologicalReaction direction="right-to-left" evidence="4">
        <dbReference type="Rhea" id="RHEA:17975"/>
    </physiologicalReaction>
</comment>
<dbReference type="GO" id="GO:0006178">
    <property type="term" value="P:guanine salvage"/>
    <property type="evidence" value="ECO:0007669"/>
    <property type="project" value="TreeGrafter"/>
</dbReference>
<dbReference type="InterPro" id="IPR029057">
    <property type="entry name" value="PRTase-like"/>
</dbReference>
<dbReference type="RefSeq" id="WP_011077403.1">
    <property type="nucleotide sequence ID" value="NC_004432.1"/>
</dbReference>
<dbReference type="GO" id="GO:0032263">
    <property type="term" value="P:GMP salvage"/>
    <property type="evidence" value="ECO:0007669"/>
    <property type="project" value="TreeGrafter"/>
</dbReference>
<dbReference type="InterPro" id="IPR000836">
    <property type="entry name" value="PRTase_dom"/>
</dbReference>
<proteinExistence type="predicted"/>
<dbReference type="PANTHER" id="PTHR43340">
    <property type="entry name" value="HYPOXANTHINE-GUANINE PHOSPHORIBOSYLTRANSFERASE"/>
    <property type="match status" value="1"/>
</dbReference>
<dbReference type="GO" id="GO:0000287">
    <property type="term" value="F:magnesium ion binding"/>
    <property type="evidence" value="ECO:0007669"/>
    <property type="project" value="TreeGrafter"/>
</dbReference>
<evidence type="ECO:0000256" key="2">
    <source>
        <dbReference type="ARBA" id="ARBA00022099"/>
    </source>
</evidence>
<name>Q8EVI3_MALP2</name>
<dbReference type="eggNOG" id="COG0634">
    <property type="taxonomic scope" value="Bacteria"/>
</dbReference>
<keyword evidence="6" id="KW-0808">Transferase</keyword>
<reference evidence="6 7" key="1">
    <citation type="journal article" date="2002" name="Nucleic Acids Res.">
        <title>The complete genomic sequence of Mycoplasma penetrans, an intracellular bacterial pathogen in humans.</title>
        <authorList>
            <person name="Sasaki Y."/>
            <person name="Ishikawa J."/>
            <person name="Yamashita A."/>
            <person name="Oshima K."/>
            <person name="Kenri T."/>
            <person name="Furuya K."/>
            <person name="Yoshino C."/>
            <person name="Horino A."/>
            <person name="Shiba T."/>
            <person name="Sasaki T."/>
            <person name="Hattori M."/>
        </authorList>
    </citation>
    <scope>NUCLEOTIDE SEQUENCE [LARGE SCALE GENOMIC DNA]</scope>
    <source>
        <strain evidence="6 7">HF-2</strain>
    </source>
</reference>
<keyword evidence="6" id="KW-0328">Glycosyltransferase</keyword>
<feature type="domain" description="Phosphoribosyltransferase" evidence="5">
    <location>
        <begin position="13"/>
        <end position="165"/>
    </location>
</feature>
<dbReference type="AlphaFoldDB" id="Q8EVI3"/>
<evidence type="ECO:0000256" key="1">
    <source>
        <dbReference type="ARBA" id="ARBA00004676"/>
    </source>
</evidence>
<evidence type="ECO:0000259" key="5">
    <source>
        <dbReference type="Pfam" id="PF00156"/>
    </source>
</evidence>
<dbReference type="PANTHER" id="PTHR43340:SF1">
    <property type="entry name" value="HYPOXANTHINE PHOSPHORIBOSYLTRANSFERASE"/>
    <property type="match status" value="1"/>
</dbReference>
<dbReference type="InterPro" id="IPR050408">
    <property type="entry name" value="HGPRT"/>
</dbReference>
<dbReference type="CDD" id="cd06223">
    <property type="entry name" value="PRTases_typeI"/>
    <property type="match status" value="1"/>
</dbReference>
<accession>Q8EVI3</accession>
<keyword evidence="7" id="KW-1185">Reference proteome</keyword>
<dbReference type="SUPFAM" id="SSF53271">
    <property type="entry name" value="PRTase-like"/>
    <property type="match status" value="1"/>
</dbReference>
<evidence type="ECO:0000313" key="7">
    <source>
        <dbReference type="Proteomes" id="UP000002522"/>
    </source>
</evidence>
<protein>
    <recommendedName>
        <fullName evidence="2">Hypoxanthine-guanine phosphoribosyltransferase</fullName>
    </recommendedName>
</protein>
<dbReference type="GO" id="GO:0046100">
    <property type="term" value="P:hypoxanthine metabolic process"/>
    <property type="evidence" value="ECO:0007669"/>
    <property type="project" value="TreeGrafter"/>
</dbReference>
<dbReference type="InParanoid" id="Q8EVI3"/>
<gene>
    <name evidence="6" type="ordered locus">MYPE5810</name>
</gene>
<dbReference type="Proteomes" id="UP000002522">
    <property type="component" value="Chromosome"/>
</dbReference>
<dbReference type="GO" id="GO:0032264">
    <property type="term" value="P:IMP salvage"/>
    <property type="evidence" value="ECO:0007669"/>
    <property type="project" value="TreeGrafter"/>
</dbReference>
<dbReference type="GO" id="GO:0004422">
    <property type="term" value="F:hypoxanthine phosphoribosyltransferase activity"/>
    <property type="evidence" value="ECO:0007669"/>
    <property type="project" value="TreeGrafter"/>
</dbReference>
<sequence>MYQDCFAKILFSYEEIKDVIKKLSFELNAYYKSFENSDVVVIPILDSSVIFAGHLLPLLDFSTIFKTVKMTFLGHKSVSKNSNIKVIANFDPLEIKGHKILILDTIIDTGVRLQKVCDFIKNCDVEEIKTCTLFNKISDYKDKYKPDWIGTNIPNEWVAGFGLDSRDKYRNFKHLGVVKIEKR</sequence>
<organism evidence="6 7">
    <name type="scientific">Malacoplasma penetrans (strain HF-2)</name>
    <name type="common">Mycoplasma penetrans</name>
    <dbReference type="NCBI Taxonomy" id="272633"/>
    <lineage>
        <taxon>Bacteria</taxon>
        <taxon>Bacillati</taxon>
        <taxon>Mycoplasmatota</taxon>
        <taxon>Mycoplasmoidales</taxon>
        <taxon>Mycoplasmoidaceae</taxon>
        <taxon>Malacoplasma</taxon>
    </lineage>
</organism>
<dbReference type="KEGG" id="mpe:MYPE5810"/>
<dbReference type="STRING" id="272633.gene:10731698"/>
<dbReference type="GO" id="GO:0005829">
    <property type="term" value="C:cytosol"/>
    <property type="evidence" value="ECO:0007669"/>
    <property type="project" value="TreeGrafter"/>
</dbReference>
<dbReference type="Gene3D" id="3.40.50.2020">
    <property type="match status" value="1"/>
</dbReference>
<dbReference type="EMBL" id="BA000026">
    <property type="protein sequence ID" value="BAC44371.1"/>
    <property type="molecule type" value="Genomic_DNA"/>
</dbReference>